<dbReference type="AlphaFoldDB" id="A0A0A9FJX4"/>
<reference evidence="1" key="2">
    <citation type="journal article" date="2015" name="Data Brief">
        <title>Shoot transcriptome of the giant reed, Arundo donax.</title>
        <authorList>
            <person name="Barrero R.A."/>
            <person name="Guerrero F.D."/>
            <person name="Moolhuijzen P."/>
            <person name="Goolsby J.A."/>
            <person name="Tidwell J."/>
            <person name="Bellgard S.E."/>
            <person name="Bellgard M.I."/>
        </authorList>
    </citation>
    <scope>NUCLEOTIDE SEQUENCE</scope>
    <source>
        <tissue evidence="1">Shoot tissue taken approximately 20 cm above the soil surface</tissue>
    </source>
</reference>
<accession>A0A0A9FJX4</accession>
<reference evidence="1" key="1">
    <citation type="submission" date="2014-09" db="EMBL/GenBank/DDBJ databases">
        <authorList>
            <person name="Magalhaes I.L.F."/>
            <person name="Oliveira U."/>
            <person name="Santos F.R."/>
            <person name="Vidigal T.H.D.A."/>
            <person name="Brescovit A.D."/>
            <person name="Santos A.J."/>
        </authorList>
    </citation>
    <scope>NUCLEOTIDE SEQUENCE</scope>
    <source>
        <tissue evidence="1">Shoot tissue taken approximately 20 cm above the soil surface</tissue>
    </source>
</reference>
<organism evidence="1">
    <name type="scientific">Arundo donax</name>
    <name type="common">Giant reed</name>
    <name type="synonym">Donax arundinaceus</name>
    <dbReference type="NCBI Taxonomy" id="35708"/>
    <lineage>
        <taxon>Eukaryota</taxon>
        <taxon>Viridiplantae</taxon>
        <taxon>Streptophyta</taxon>
        <taxon>Embryophyta</taxon>
        <taxon>Tracheophyta</taxon>
        <taxon>Spermatophyta</taxon>
        <taxon>Magnoliopsida</taxon>
        <taxon>Liliopsida</taxon>
        <taxon>Poales</taxon>
        <taxon>Poaceae</taxon>
        <taxon>PACMAD clade</taxon>
        <taxon>Arundinoideae</taxon>
        <taxon>Arundineae</taxon>
        <taxon>Arundo</taxon>
    </lineage>
</organism>
<proteinExistence type="predicted"/>
<dbReference type="EMBL" id="GBRH01189323">
    <property type="protein sequence ID" value="JAE08573.1"/>
    <property type="molecule type" value="Transcribed_RNA"/>
</dbReference>
<name>A0A0A9FJX4_ARUDO</name>
<protein>
    <submittedName>
        <fullName evidence="1">Uncharacterized protein</fullName>
    </submittedName>
</protein>
<sequence length="19" mass="1970">MVIAVLSSGSKAPHFPSLE</sequence>
<evidence type="ECO:0000313" key="1">
    <source>
        <dbReference type="EMBL" id="JAE08573.1"/>
    </source>
</evidence>